<dbReference type="Pfam" id="PF06108">
    <property type="entry name" value="DUF952"/>
    <property type="match status" value="1"/>
</dbReference>
<dbReference type="RefSeq" id="WP_092864226.1">
    <property type="nucleotide sequence ID" value="NZ_FPCH01000001.1"/>
</dbReference>
<protein>
    <submittedName>
        <fullName evidence="1">Uncharacterized conserved protein, DUF952 family</fullName>
    </submittedName>
</protein>
<dbReference type="SUPFAM" id="SSF56399">
    <property type="entry name" value="ADP-ribosylation"/>
    <property type="match status" value="1"/>
</dbReference>
<dbReference type="OrthoDB" id="9799937at2"/>
<dbReference type="EMBL" id="FPCH01000001">
    <property type="protein sequence ID" value="SFV27164.1"/>
    <property type="molecule type" value="Genomic_DNA"/>
</dbReference>
<dbReference type="Gene3D" id="3.20.170.20">
    <property type="entry name" value="Protein of unknown function DUF952"/>
    <property type="match status" value="1"/>
</dbReference>
<dbReference type="PANTHER" id="PTHR34129">
    <property type="entry name" value="BLR1139 PROTEIN"/>
    <property type="match status" value="1"/>
</dbReference>
<dbReference type="STRING" id="51670.SAMN04488557_0693"/>
<gene>
    <name evidence="1" type="ORF">SAMN04488557_0693</name>
</gene>
<sequence length="117" mass="13235">MKKFVYKIATAAEWSDAIAKGNYEGSLDDKRDCFIHLSQQHQLSGTLEKHFKGKRDLVLIAFEAAALGSDLKWEQSRGGELFPHLYSALPVSVALWERPLPKNNDGVHCLDEEWFAC</sequence>
<keyword evidence="2" id="KW-1185">Reference proteome</keyword>
<reference evidence="2" key="1">
    <citation type="submission" date="2016-10" db="EMBL/GenBank/DDBJ databases">
        <authorList>
            <person name="Varghese N."/>
            <person name="Submissions S."/>
        </authorList>
    </citation>
    <scope>NUCLEOTIDE SEQUENCE [LARGE SCALE GENOMIC DNA]</scope>
    <source>
        <strain evidence="2">DSM 1565</strain>
    </source>
</reference>
<dbReference type="Proteomes" id="UP000199423">
    <property type="component" value="Unassembled WGS sequence"/>
</dbReference>
<name>A0A1I7MXQ0_9HYPH</name>
<organism evidence="1 2">
    <name type="scientific">Hyphomicrobium facile</name>
    <dbReference type="NCBI Taxonomy" id="51670"/>
    <lineage>
        <taxon>Bacteria</taxon>
        <taxon>Pseudomonadati</taxon>
        <taxon>Pseudomonadota</taxon>
        <taxon>Alphaproteobacteria</taxon>
        <taxon>Hyphomicrobiales</taxon>
        <taxon>Hyphomicrobiaceae</taxon>
        <taxon>Hyphomicrobium</taxon>
    </lineage>
</organism>
<dbReference type="AlphaFoldDB" id="A0A1I7MXQ0"/>
<evidence type="ECO:0000313" key="1">
    <source>
        <dbReference type="EMBL" id="SFV27164.1"/>
    </source>
</evidence>
<proteinExistence type="predicted"/>
<evidence type="ECO:0000313" key="2">
    <source>
        <dbReference type="Proteomes" id="UP000199423"/>
    </source>
</evidence>
<accession>A0A1I7MXQ0</accession>
<dbReference type="PANTHER" id="PTHR34129:SF1">
    <property type="entry name" value="DUF952 DOMAIN-CONTAINING PROTEIN"/>
    <property type="match status" value="1"/>
</dbReference>
<dbReference type="InterPro" id="IPR009297">
    <property type="entry name" value="DUF952"/>
</dbReference>